<dbReference type="AlphaFoldDB" id="A0A1J1IJZ3"/>
<feature type="chain" id="PRO_5013108515" evidence="1">
    <location>
        <begin position="21"/>
        <end position="128"/>
    </location>
</feature>
<proteinExistence type="predicted"/>
<accession>A0A1J1IJZ3</accession>
<keyword evidence="3" id="KW-1185">Reference proteome</keyword>
<reference evidence="2 3" key="1">
    <citation type="submission" date="2015-04" db="EMBL/GenBank/DDBJ databases">
        <authorList>
            <person name="Syromyatnikov M.Y."/>
            <person name="Popov V.N."/>
        </authorList>
    </citation>
    <scope>NUCLEOTIDE SEQUENCE [LARGE SCALE GENOMIC DNA]</scope>
</reference>
<feature type="signal peptide" evidence="1">
    <location>
        <begin position="1"/>
        <end position="20"/>
    </location>
</feature>
<name>A0A1J1IJZ3_9DIPT</name>
<evidence type="ECO:0000256" key="1">
    <source>
        <dbReference type="SAM" id="SignalP"/>
    </source>
</evidence>
<sequence length="128" mass="14428">MKGFLFSVLLISVIFKIAYSCVELEVKLSSLVVYARKFNVCSQPKSSIPQMVLFAISYLGIPLHCPMNNNPNFCYQNENILTFSSNTKKIISYFSKDAREMILKVNIIHDTGKSCLSLDSKMNGGKYP</sequence>
<dbReference type="OrthoDB" id="8184313at2759"/>
<dbReference type="Proteomes" id="UP000183832">
    <property type="component" value="Unassembled WGS sequence"/>
</dbReference>
<organism evidence="2 3">
    <name type="scientific">Clunio marinus</name>
    <dbReference type="NCBI Taxonomy" id="568069"/>
    <lineage>
        <taxon>Eukaryota</taxon>
        <taxon>Metazoa</taxon>
        <taxon>Ecdysozoa</taxon>
        <taxon>Arthropoda</taxon>
        <taxon>Hexapoda</taxon>
        <taxon>Insecta</taxon>
        <taxon>Pterygota</taxon>
        <taxon>Neoptera</taxon>
        <taxon>Endopterygota</taxon>
        <taxon>Diptera</taxon>
        <taxon>Nematocera</taxon>
        <taxon>Chironomoidea</taxon>
        <taxon>Chironomidae</taxon>
        <taxon>Clunio</taxon>
    </lineage>
</organism>
<gene>
    <name evidence="2" type="ORF">CLUMA_CG013819</name>
</gene>
<dbReference type="EMBL" id="CVRI01000054">
    <property type="protein sequence ID" value="CRL00559.1"/>
    <property type="molecule type" value="Genomic_DNA"/>
</dbReference>
<keyword evidence="1" id="KW-0732">Signal</keyword>
<evidence type="ECO:0000313" key="3">
    <source>
        <dbReference type="Proteomes" id="UP000183832"/>
    </source>
</evidence>
<protein>
    <submittedName>
        <fullName evidence="2">CLUMA_CG013819, isoform A</fullName>
    </submittedName>
</protein>
<evidence type="ECO:0000313" key="2">
    <source>
        <dbReference type="EMBL" id="CRL00559.1"/>
    </source>
</evidence>